<dbReference type="GO" id="GO:0019677">
    <property type="term" value="P:NAD+ catabolic process"/>
    <property type="evidence" value="ECO:0007669"/>
    <property type="project" value="TreeGrafter"/>
</dbReference>
<dbReference type="AlphaFoldDB" id="A0AAV5A9H3"/>
<dbReference type="SUPFAM" id="SSF55811">
    <property type="entry name" value="Nudix"/>
    <property type="match status" value="1"/>
</dbReference>
<evidence type="ECO:0000256" key="4">
    <source>
        <dbReference type="ARBA" id="ARBA00012381"/>
    </source>
</evidence>
<comment type="cofactor">
    <cofactor evidence="1">
        <name>Mg(2+)</name>
        <dbReference type="ChEBI" id="CHEBI:18420"/>
    </cofactor>
</comment>
<evidence type="ECO:0000256" key="1">
    <source>
        <dbReference type="ARBA" id="ARBA00001946"/>
    </source>
</evidence>
<keyword evidence="7" id="KW-0460">Magnesium</keyword>
<comment type="catalytic activity">
    <reaction evidence="9">
        <text>a 5'-end NAD(+)-phospho-ribonucleoside in mRNA + H2O = a 5'-end phospho-adenosine-phospho-ribonucleoside in mRNA + beta-nicotinamide D-ribonucleotide + 2 H(+)</text>
        <dbReference type="Rhea" id="RHEA:60876"/>
        <dbReference type="Rhea" id="RHEA-COMP:15698"/>
        <dbReference type="Rhea" id="RHEA-COMP:15719"/>
        <dbReference type="ChEBI" id="CHEBI:14649"/>
        <dbReference type="ChEBI" id="CHEBI:15377"/>
        <dbReference type="ChEBI" id="CHEBI:15378"/>
        <dbReference type="ChEBI" id="CHEBI:144029"/>
        <dbReference type="ChEBI" id="CHEBI:144051"/>
    </reaction>
    <physiologicalReaction direction="left-to-right" evidence="9">
        <dbReference type="Rhea" id="RHEA:60877"/>
    </physiologicalReaction>
</comment>
<keyword evidence="5" id="KW-0479">Metal-binding</keyword>
<evidence type="ECO:0000256" key="6">
    <source>
        <dbReference type="ARBA" id="ARBA00022801"/>
    </source>
</evidence>
<keyword evidence="8" id="KW-0520">NAD</keyword>
<dbReference type="Gene3D" id="3.90.79.10">
    <property type="entry name" value="Nucleoside Triphosphate Pyrophosphohydrolase"/>
    <property type="match status" value="1"/>
</dbReference>
<dbReference type="GO" id="GO:0005829">
    <property type="term" value="C:cytosol"/>
    <property type="evidence" value="ECO:0007669"/>
    <property type="project" value="TreeGrafter"/>
</dbReference>
<evidence type="ECO:0000256" key="5">
    <source>
        <dbReference type="ARBA" id="ARBA00022723"/>
    </source>
</evidence>
<dbReference type="GO" id="GO:0035529">
    <property type="term" value="F:NADH pyrophosphatase activity"/>
    <property type="evidence" value="ECO:0007669"/>
    <property type="project" value="TreeGrafter"/>
</dbReference>
<evidence type="ECO:0000256" key="7">
    <source>
        <dbReference type="ARBA" id="ARBA00022842"/>
    </source>
</evidence>
<dbReference type="PANTHER" id="PTHR42904:SF6">
    <property type="entry name" value="NAD-CAPPED RNA HYDROLASE NUDT12"/>
    <property type="match status" value="1"/>
</dbReference>
<reference evidence="11" key="1">
    <citation type="submission" date="2021-10" db="EMBL/GenBank/DDBJ databases">
        <title>De novo Genome Assembly of Clathrus columnatus (Basidiomycota, Fungi) Using Illumina and Nanopore Sequence Data.</title>
        <authorList>
            <person name="Ogiso-Tanaka E."/>
            <person name="Itagaki H."/>
            <person name="Hosoya T."/>
            <person name="Hosaka K."/>
        </authorList>
    </citation>
    <scope>NUCLEOTIDE SEQUENCE</scope>
    <source>
        <strain evidence="11">MO-923</strain>
    </source>
</reference>
<dbReference type="InterPro" id="IPR020084">
    <property type="entry name" value="NUDIX_hydrolase_CS"/>
</dbReference>
<dbReference type="InterPro" id="IPR015797">
    <property type="entry name" value="NUDIX_hydrolase-like_dom_sf"/>
</dbReference>
<dbReference type="GO" id="GO:0005777">
    <property type="term" value="C:peroxisome"/>
    <property type="evidence" value="ECO:0007669"/>
    <property type="project" value="TreeGrafter"/>
</dbReference>
<dbReference type="Gene3D" id="3.90.79.20">
    <property type="match status" value="1"/>
</dbReference>
<feature type="domain" description="Nudix hydrolase" evidence="10">
    <location>
        <begin position="219"/>
        <end position="351"/>
    </location>
</feature>
<organism evidence="11 12">
    <name type="scientific">Clathrus columnatus</name>
    <dbReference type="NCBI Taxonomy" id="1419009"/>
    <lineage>
        <taxon>Eukaryota</taxon>
        <taxon>Fungi</taxon>
        <taxon>Dikarya</taxon>
        <taxon>Basidiomycota</taxon>
        <taxon>Agaricomycotina</taxon>
        <taxon>Agaricomycetes</taxon>
        <taxon>Phallomycetidae</taxon>
        <taxon>Phallales</taxon>
        <taxon>Clathraceae</taxon>
        <taxon>Clathrus</taxon>
    </lineage>
</organism>
<keyword evidence="12" id="KW-1185">Reference proteome</keyword>
<protein>
    <recommendedName>
        <fullName evidence="4">NAD(+) diphosphatase</fullName>
        <ecNumber evidence="4">3.6.1.22</ecNumber>
    </recommendedName>
</protein>
<accession>A0AAV5A9H3</accession>
<comment type="cofactor">
    <cofactor evidence="2">
        <name>Zn(2+)</name>
        <dbReference type="ChEBI" id="CHEBI:29105"/>
    </cofactor>
</comment>
<dbReference type="NCBIfam" id="NF001299">
    <property type="entry name" value="PRK00241.1"/>
    <property type="match status" value="1"/>
</dbReference>
<dbReference type="PANTHER" id="PTHR42904">
    <property type="entry name" value="NUDIX HYDROLASE, NUDC SUBFAMILY"/>
    <property type="match status" value="1"/>
</dbReference>
<evidence type="ECO:0000259" key="10">
    <source>
        <dbReference type="PROSITE" id="PS51462"/>
    </source>
</evidence>
<dbReference type="GO" id="GO:0006742">
    <property type="term" value="P:NADP+ catabolic process"/>
    <property type="evidence" value="ECO:0007669"/>
    <property type="project" value="TreeGrafter"/>
</dbReference>
<dbReference type="PROSITE" id="PS00893">
    <property type="entry name" value="NUDIX_BOX"/>
    <property type="match status" value="1"/>
</dbReference>
<dbReference type="InterPro" id="IPR050241">
    <property type="entry name" value="NAD-cap_RNA_hydrolase_NudC"/>
</dbReference>
<dbReference type="CDD" id="cd03429">
    <property type="entry name" value="NUDIX_NADH_pyrophosphatase_Nudt13"/>
    <property type="match status" value="1"/>
</dbReference>
<comment type="similarity">
    <text evidence="3">Belongs to the Nudix hydrolase family. NudC subfamily.</text>
</comment>
<sequence length="407" mass="44947">MAVYAPGTKWTVFQAGKPLVTTPKDGDIPSLALLSSSQIKSLLGDEIVFGQGENPKDSSESSNESVLESCRFRGPPVVFLGLHEPEGTQALPSSEFRTPERTEDIPGVPYLSVDLSGIPANQIETLLREAVDDDNNILSFEEPRSITQKFNMFEAAVFAEARSMLDWNMRNKFCPGCGSRTYSLWGGWKLSCTSVLPWANNVDREPCLTKTGLHNFHHPRTDPVIITAVLDEKGERILLGRNRKFPSGFYSVLAGFCEPGESFEDAVKREIWEESGIRVYNVKYHSSQPWPYPANLMVGCFASADSSQIIRTDLDNELIDCVLVEARWFTRAEVAAALAHPQGTVIRQAEYKRFDNDDDQGGHVEPNIPPFRVPPRTAIAGVLITDWVAGKLGTTGGETVNNVKGNL</sequence>
<dbReference type="InterPro" id="IPR000086">
    <property type="entry name" value="NUDIX_hydrolase_dom"/>
</dbReference>
<name>A0AAV5A9H3_9AGAM</name>
<evidence type="ECO:0000256" key="3">
    <source>
        <dbReference type="ARBA" id="ARBA00009595"/>
    </source>
</evidence>
<dbReference type="PROSITE" id="PS51462">
    <property type="entry name" value="NUDIX"/>
    <property type="match status" value="1"/>
</dbReference>
<keyword evidence="6" id="KW-0378">Hydrolase</keyword>
<evidence type="ECO:0000256" key="9">
    <source>
        <dbReference type="ARBA" id="ARBA00023679"/>
    </source>
</evidence>
<comment type="caution">
    <text evidence="11">The sequence shown here is derived from an EMBL/GenBank/DDBJ whole genome shotgun (WGS) entry which is preliminary data.</text>
</comment>
<gene>
    <name evidence="11" type="ORF">Clacol_003895</name>
</gene>
<evidence type="ECO:0000313" key="11">
    <source>
        <dbReference type="EMBL" id="GJJ09671.1"/>
    </source>
</evidence>
<evidence type="ECO:0000256" key="8">
    <source>
        <dbReference type="ARBA" id="ARBA00023027"/>
    </source>
</evidence>
<dbReference type="EC" id="3.6.1.22" evidence="4"/>
<dbReference type="Pfam" id="PF00293">
    <property type="entry name" value="NUDIX"/>
    <property type="match status" value="1"/>
</dbReference>
<dbReference type="Proteomes" id="UP001050691">
    <property type="component" value="Unassembled WGS sequence"/>
</dbReference>
<dbReference type="InterPro" id="IPR049734">
    <property type="entry name" value="NudC-like_C"/>
</dbReference>
<proteinExistence type="inferred from homology"/>
<evidence type="ECO:0000313" key="12">
    <source>
        <dbReference type="Proteomes" id="UP001050691"/>
    </source>
</evidence>
<dbReference type="EMBL" id="BPWL01000004">
    <property type="protein sequence ID" value="GJJ09671.1"/>
    <property type="molecule type" value="Genomic_DNA"/>
</dbReference>
<dbReference type="GO" id="GO:0046872">
    <property type="term" value="F:metal ion binding"/>
    <property type="evidence" value="ECO:0007669"/>
    <property type="project" value="UniProtKB-KW"/>
</dbReference>
<evidence type="ECO:0000256" key="2">
    <source>
        <dbReference type="ARBA" id="ARBA00001947"/>
    </source>
</evidence>